<comment type="caution">
    <text evidence="3">The sequence shown here is derived from an EMBL/GenBank/DDBJ whole genome shotgun (WGS) entry which is preliminary data.</text>
</comment>
<evidence type="ECO:0000256" key="1">
    <source>
        <dbReference type="SAM" id="MobiDB-lite"/>
    </source>
</evidence>
<keyword evidence="2" id="KW-0472">Membrane</keyword>
<dbReference type="AlphaFoldDB" id="A0AAN7TAW2"/>
<keyword evidence="2" id="KW-0812">Transmembrane</keyword>
<evidence type="ECO:0000313" key="4">
    <source>
        <dbReference type="Proteomes" id="UP001310890"/>
    </source>
</evidence>
<protein>
    <submittedName>
        <fullName evidence="3">Uncharacterized protein</fullName>
    </submittedName>
</protein>
<feature type="transmembrane region" description="Helical" evidence="2">
    <location>
        <begin position="86"/>
        <end position="107"/>
    </location>
</feature>
<accession>A0AAN7TAW2</accession>
<gene>
    <name evidence="3" type="ORF">LTR62_008301</name>
</gene>
<dbReference type="Proteomes" id="UP001310890">
    <property type="component" value="Unassembled WGS sequence"/>
</dbReference>
<keyword evidence="2" id="KW-1133">Transmembrane helix</keyword>
<organism evidence="3 4">
    <name type="scientific">Meristemomyces frigidus</name>
    <dbReference type="NCBI Taxonomy" id="1508187"/>
    <lineage>
        <taxon>Eukaryota</taxon>
        <taxon>Fungi</taxon>
        <taxon>Dikarya</taxon>
        <taxon>Ascomycota</taxon>
        <taxon>Pezizomycotina</taxon>
        <taxon>Dothideomycetes</taxon>
        <taxon>Dothideomycetidae</taxon>
        <taxon>Mycosphaerellales</taxon>
        <taxon>Teratosphaeriaceae</taxon>
        <taxon>Meristemomyces</taxon>
    </lineage>
</organism>
<reference evidence="3" key="1">
    <citation type="submission" date="2023-08" db="EMBL/GenBank/DDBJ databases">
        <title>Black Yeasts Isolated from many extreme environments.</title>
        <authorList>
            <person name="Coleine C."/>
            <person name="Stajich J.E."/>
            <person name="Selbmann L."/>
        </authorList>
    </citation>
    <scope>NUCLEOTIDE SEQUENCE</scope>
    <source>
        <strain evidence="3">CCFEE 5401</strain>
    </source>
</reference>
<evidence type="ECO:0000313" key="3">
    <source>
        <dbReference type="EMBL" id="KAK5108483.1"/>
    </source>
</evidence>
<feature type="region of interest" description="Disordered" evidence="1">
    <location>
        <begin position="118"/>
        <end position="160"/>
    </location>
</feature>
<evidence type="ECO:0000256" key="2">
    <source>
        <dbReference type="SAM" id="Phobius"/>
    </source>
</evidence>
<sequence>MVCSSYYGDQLLQCGLDCVNTHFISDIRYVFSHNDKRGPDYHHITKRQLDGSIAIGFGRLEYWCESWNWYGPTHHFPCKQADTPSLPFKGIALVSLFLLATLLFLLFRRRKQSRSIKLDGGGHDLPPYQGTKQETTQMGYKRVGGQSRAPETSELDSGTPYVELDAQATYELPAAEYGGEQRKGRV</sequence>
<dbReference type="EMBL" id="JAVRRL010000085">
    <property type="protein sequence ID" value="KAK5108483.1"/>
    <property type="molecule type" value="Genomic_DNA"/>
</dbReference>
<name>A0AAN7TAW2_9PEZI</name>
<proteinExistence type="predicted"/>